<dbReference type="PANTHER" id="PTHR30528:SF0">
    <property type="entry name" value="CYTOPLASMIC PROTEIN"/>
    <property type="match status" value="1"/>
</dbReference>
<protein>
    <submittedName>
        <fullName evidence="1">Crosslink repair DNA glycosylase YcaQ family protein</fullName>
    </submittedName>
</protein>
<dbReference type="Pfam" id="PF06224">
    <property type="entry name" value="AlkZ-like"/>
    <property type="match status" value="1"/>
</dbReference>
<keyword evidence="2" id="KW-1185">Reference proteome</keyword>
<dbReference type="InterPro" id="IPR009351">
    <property type="entry name" value="AlkZ-like"/>
</dbReference>
<dbReference type="EMBL" id="BAAAEU010000024">
    <property type="protein sequence ID" value="GAA0720327.1"/>
    <property type="molecule type" value="Genomic_DNA"/>
</dbReference>
<dbReference type="PANTHER" id="PTHR30528">
    <property type="entry name" value="CYTOPLASMIC PROTEIN"/>
    <property type="match status" value="1"/>
</dbReference>
<sequence length="420" mass="47642">MTSPIRLAPQQARNLHLAAQGLLVRPRRRARKADVLAAIERMRVLQIDTIHVVARSPYLVLFSRLGAYEPQWLVELLAEGAIFESWAHEACFAPFGDYALHRQHLLGRDGHWAMKHAQRVRRDHAASMDALLERIREGGAVKASDFERSDGITGGGWWGWKAEKRWLEALFALGELMIARRENFHRVYDVTERVIANATARGTVVRADSLSEAAMRHEFVVGAVRALGITQARWINDYFRSGRKLKDADLDALVDDGELLRVVVDGWRAPGYVHRDNRDVLAKAAENRLRATHTVLLSPFDPVVWDRERAATMLDFDYRIECYAPAPKRRYGYYVLPILHRGRLIGRLDAKAHRVDGVFEVKALFLEEGIAPTPAVAEAIVEAIRHCADWHATPRVSLGRCDPQGLRRELQSALRRLEST</sequence>
<reference evidence="2" key="1">
    <citation type="journal article" date="2019" name="Int. J. Syst. Evol. Microbiol.">
        <title>The Global Catalogue of Microorganisms (GCM) 10K type strain sequencing project: providing services to taxonomists for standard genome sequencing and annotation.</title>
        <authorList>
            <consortium name="The Broad Institute Genomics Platform"/>
            <consortium name="The Broad Institute Genome Sequencing Center for Infectious Disease"/>
            <person name="Wu L."/>
            <person name="Ma J."/>
        </authorList>
    </citation>
    <scope>NUCLEOTIDE SEQUENCE [LARGE SCALE GENOMIC DNA]</scope>
    <source>
        <strain evidence="2">JCM 15421</strain>
    </source>
</reference>
<comment type="caution">
    <text evidence="1">The sequence shown here is derived from an EMBL/GenBank/DDBJ whole genome shotgun (WGS) entry which is preliminary data.</text>
</comment>
<dbReference type="Proteomes" id="UP001501523">
    <property type="component" value="Unassembled WGS sequence"/>
</dbReference>
<evidence type="ECO:0000313" key="2">
    <source>
        <dbReference type="Proteomes" id="UP001501523"/>
    </source>
</evidence>
<name>A0ABN1ISA6_9GAMM</name>
<organism evidence="1 2">
    <name type="scientific">Dokdonella soli</name>
    <dbReference type="NCBI Taxonomy" id="529810"/>
    <lineage>
        <taxon>Bacteria</taxon>
        <taxon>Pseudomonadati</taxon>
        <taxon>Pseudomonadota</taxon>
        <taxon>Gammaproteobacteria</taxon>
        <taxon>Lysobacterales</taxon>
        <taxon>Rhodanobacteraceae</taxon>
        <taxon>Dokdonella</taxon>
    </lineage>
</organism>
<proteinExistence type="predicted"/>
<dbReference type="RefSeq" id="WP_343792506.1">
    <property type="nucleotide sequence ID" value="NZ_BAAAEU010000024.1"/>
</dbReference>
<evidence type="ECO:0000313" key="1">
    <source>
        <dbReference type="EMBL" id="GAA0720327.1"/>
    </source>
</evidence>
<accession>A0ABN1ISA6</accession>
<gene>
    <name evidence="1" type="ORF">GCM10009105_29620</name>
</gene>